<accession>A0A0F9R5V2</accession>
<sequence>MSYDKIISKPIFLFELDYKLELYLKKYIENREKQEISGGLIGDIEGGKSNQIIFNVKKFLPFPNLAEKKGYFAKPPKIWYDILEEWRLFYFNEFKFIGFLHTHPEGTSKISEQDKEFATFLREKYGTMIFIIISENKNLRSYLFDENGFKLIKGKTEFFKLISKK</sequence>
<evidence type="ECO:0000313" key="1">
    <source>
        <dbReference type="EMBL" id="KKN12783.1"/>
    </source>
</evidence>
<protein>
    <recommendedName>
        <fullName evidence="2">JAB domain-containing protein</fullName>
    </recommendedName>
</protein>
<reference evidence="1" key="1">
    <citation type="journal article" date="2015" name="Nature">
        <title>Complex archaea that bridge the gap between prokaryotes and eukaryotes.</title>
        <authorList>
            <person name="Spang A."/>
            <person name="Saw J.H."/>
            <person name="Jorgensen S.L."/>
            <person name="Zaremba-Niedzwiedzka K."/>
            <person name="Martijn J."/>
            <person name="Lind A.E."/>
            <person name="van Eijk R."/>
            <person name="Schleper C."/>
            <person name="Guy L."/>
            <person name="Ettema T.J."/>
        </authorList>
    </citation>
    <scope>NUCLEOTIDE SEQUENCE</scope>
</reference>
<dbReference type="SUPFAM" id="SSF102712">
    <property type="entry name" value="JAB1/MPN domain"/>
    <property type="match status" value="1"/>
</dbReference>
<organism evidence="1">
    <name type="scientific">marine sediment metagenome</name>
    <dbReference type="NCBI Taxonomy" id="412755"/>
    <lineage>
        <taxon>unclassified sequences</taxon>
        <taxon>metagenomes</taxon>
        <taxon>ecological metagenomes</taxon>
    </lineage>
</organism>
<proteinExistence type="predicted"/>
<evidence type="ECO:0008006" key="2">
    <source>
        <dbReference type="Google" id="ProtNLM"/>
    </source>
</evidence>
<dbReference type="AlphaFoldDB" id="A0A0F9R5V2"/>
<name>A0A0F9R5V2_9ZZZZ</name>
<dbReference type="EMBL" id="LAZR01003993">
    <property type="protein sequence ID" value="KKN12783.1"/>
    <property type="molecule type" value="Genomic_DNA"/>
</dbReference>
<comment type="caution">
    <text evidence="1">The sequence shown here is derived from an EMBL/GenBank/DDBJ whole genome shotgun (WGS) entry which is preliminary data.</text>
</comment>
<gene>
    <name evidence="1" type="ORF">LCGC14_1013010</name>
</gene>
<dbReference type="Gene3D" id="3.40.140.10">
    <property type="entry name" value="Cytidine Deaminase, domain 2"/>
    <property type="match status" value="1"/>
</dbReference>